<name>A0A2V2N9L4_9EURY</name>
<reference evidence="1 2" key="1">
    <citation type="submission" date="2018-05" db="EMBL/GenBank/DDBJ databases">
        <title>Draft genome of Methanospirillum stamsii Pt1.</title>
        <authorList>
            <person name="Dueholm M.S."/>
            <person name="Nielsen P.H."/>
            <person name="Bakmann L.F."/>
            <person name="Otzen D.E."/>
        </authorList>
    </citation>
    <scope>NUCLEOTIDE SEQUENCE [LARGE SCALE GENOMIC DNA]</scope>
    <source>
        <strain evidence="1 2">Pt1</strain>
    </source>
</reference>
<accession>A0A2V2N9L4</accession>
<comment type="caution">
    <text evidence="1">The sequence shown here is derived from an EMBL/GenBank/DDBJ whole genome shotgun (WGS) entry which is preliminary data.</text>
</comment>
<evidence type="ECO:0008006" key="3">
    <source>
        <dbReference type="Google" id="ProtNLM"/>
    </source>
</evidence>
<protein>
    <recommendedName>
        <fullName evidence="3">CARDB domain-containing protein</fullName>
    </recommendedName>
</protein>
<dbReference type="AlphaFoldDB" id="A0A2V2N9L4"/>
<evidence type="ECO:0000313" key="2">
    <source>
        <dbReference type="Proteomes" id="UP000245934"/>
    </source>
</evidence>
<gene>
    <name evidence="1" type="ORF">DLD82_05615</name>
</gene>
<dbReference type="Gene3D" id="2.60.40.10">
    <property type="entry name" value="Immunoglobulins"/>
    <property type="match status" value="3"/>
</dbReference>
<dbReference type="EMBL" id="QGMZ01000011">
    <property type="protein sequence ID" value="PWR75265.1"/>
    <property type="molecule type" value="Genomic_DNA"/>
</dbReference>
<evidence type="ECO:0000313" key="1">
    <source>
        <dbReference type="EMBL" id="PWR75265.1"/>
    </source>
</evidence>
<dbReference type="InterPro" id="IPR013783">
    <property type="entry name" value="Ig-like_fold"/>
</dbReference>
<organism evidence="1 2">
    <name type="scientific">Methanospirillum stamsii</name>
    <dbReference type="NCBI Taxonomy" id="1277351"/>
    <lineage>
        <taxon>Archaea</taxon>
        <taxon>Methanobacteriati</taxon>
        <taxon>Methanobacteriota</taxon>
        <taxon>Stenosarchaea group</taxon>
        <taxon>Methanomicrobia</taxon>
        <taxon>Methanomicrobiales</taxon>
        <taxon>Methanospirillaceae</taxon>
        <taxon>Methanospirillum</taxon>
    </lineage>
</organism>
<proteinExistence type="predicted"/>
<dbReference type="Proteomes" id="UP000245934">
    <property type="component" value="Unassembled WGS sequence"/>
</dbReference>
<sequence>MNFKKRINFIIFFLLISGIIFSIPGYHNISLFSSFVRADDKINEIPEISGIKMEIPSVIQAGTYLHILDTIRNKGSTSTGPFSLQYYLEKESDPDSDTYISTQIVDNLVPGGQKTLNFSSPVPADMAPGTYHVIRIIQVNDIVLSSGSEMEVSGLLSDITIMGLEEGSLSGFFESFDSSLPLGEEYSIKSWIRNTNETYPVISKLSYYLSATGLIDENLIFLGESPEITIANMGESYEDSRIIVHEQIPEGDYYLIASFLPIGVSEGYSELYWVSENPVFVENAKPLVTPVVTINQVQTTSEPDLTTVKTEYPDIMNIGESFQISDSVQNIGGTVAGIVRVEYLLSSYDDGSKGTHLAWWTMHNVKPGEIRSSEETLGIPSNIRPGIYYFSKKISVTSNPPEVNTDNNYWTGNRPVRVEYSPTAKIPDLTHINTKFPRGIPGDTVEIIDTITNIGNACANNVAVAYYLSPYSDFDPSTATYLGVWNVDRICVGEQLVKTTPVTILSELKNGVYYWYSVIDPCSFMSYCGDEMPELDKSNNINVGRFVIGPCVFGYC</sequence>
<keyword evidence="2" id="KW-1185">Reference proteome</keyword>